<feature type="compositionally biased region" description="Low complexity" evidence="1">
    <location>
        <begin position="129"/>
        <end position="139"/>
    </location>
</feature>
<reference evidence="2 3" key="1">
    <citation type="journal article" date="2019" name="bioRxiv">
        <title>Bacteria contribute to plant secondary compound degradation in a generalist herbivore system.</title>
        <authorList>
            <person name="Francoeur C.B."/>
            <person name="Khadempour L."/>
            <person name="Moreira-Soto R.D."/>
            <person name="Gotting K."/>
            <person name="Book A.J."/>
            <person name="Pinto-Tomas A.A."/>
            <person name="Keefover-Ring K."/>
            <person name="Currie C.R."/>
        </authorList>
    </citation>
    <scope>NUCLEOTIDE SEQUENCE [LARGE SCALE GENOMIC DNA]</scope>
    <source>
        <strain evidence="2">Al-1710</strain>
    </source>
</reference>
<feature type="region of interest" description="Disordered" evidence="1">
    <location>
        <begin position="37"/>
        <end position="88"/>
    </location>
</feature>
<protein>
    <submittedName>
        <fullName evidence="2">Uncharacterized protein</fullName>
    </submittedName>
</protein>
<evidence type="ECO:0000256" key="1">
    <source>
        <dbReference type="SAM" id="MobiDB-lite"/>
    </source>
</evidence>
<evidence type="ECO:0000313" key="2">
    <source>
        <dbReference type="EMBL" id="NIG18040.1"/>
    </source>
</evidence>
<feature type="region of interest" description="Disordered" evidence="1">
    <location>
        <begin position="1"/>
        <end position="21"/>
    </location>
</feature>
<keyword evidence="3" id="KW-1185">Reference proteome</keyword>
<gene>
    <name evidence="2" type="ORF">F3J37_05020</name>
</gene>
<comment type="caution">
    <text evidence="2">The sequence shown here is derived from an EMBL/GenBank/DDBJ whole genome shotgun (WGS) entry which is preliminary data.</text>
</comment>
<feature type="compositionally biased region" description="Polar residues" evidence="1">
    <location>
        <begin position="75"/>
        <end position="88"/>
    </location>
</feature>
<evidence type="ECO:0000313" key="3">
    <source>
        <dbReference type="Proteomes" id="UP001515780"/>
    </source>
</evidence>
<feature type="compositionally biased region" description="Low complexity" evidence="1">
    <location>
        <begin position="37"/>
        <end position="74"/>
    </location>
</feature>
<feature type="region of interest" description="Disordered" evidence="1">
    <location>
        <begin position="120"/>
        <end position="139"/>
    </location>
</feature>
<sequence>MSDQTVIENSATTATPDASTLSPLESFANEVAVPVASSAPAADASTAAVSSAAGQVGTTSAVSSAPAPDVSTPAESNTPAPDVSSLTASNVPALDTSTSAANAGSEAQVAADATDLTQQLATPDPLTNGSASAGPSSASTVGILAEQPAVGVITDAVSQDINASVKDFTQAFNFVESGVEKLGAAAKDELIALARKYL</sequence>
<organism evidence="2 3">
    <name type="scientific">Candidatus Pantoea communis</name>
    <dbReference type="NCBI Taxonomy" id="2608354"/>
    <lineage>
        <taxon>Bacteria</taxon>
        <taxon>Pseudomonadati</taxon>
        <taxon>Pseudomonadota</taxon>
        <taxon>Gammaproteobacteria</taxon>
        <taxon>Enterobacterales</taxon>
        <taxon>Erwiniaceae</taxon>
        <taxon>Pantoea</taxon>
    </lineage>
</organism>
<name>A0ABX0RQY0_9GAMM</name>
<accession>A0ABX0RQY0</accession>
<proteinExistence type="predicted"/>
<dbReference type="Proteomes" id="UP001515780">
    <property type="component" value="Unassembled WGS sequence"/>
</dbReference>
<dbReference type="EMBL" id="VWXC01000002">
    <property type="protein sequence ID" value="NIG18040.1"/>
    <property type="molecule type" value="Genomic_DNA"/>
</dbReference>
<dbReference type="RefSeq" id="WP_166932211.1">
    <property type="nucleotide sequence ID" value="NZ_VWXC01000002.1"/>
</dbReference>